<feature type="chain" id="PRO_5025388483" evidence="6">
    <location>
        <begin position="22"/>
        <end position="214"/>
    </location>
</feature>
<evidence type="ECO:0000256" key="4">
    <source>
        <dbReference type="ARBA" id="ARBA00023237"/>
    </source>
</evidence>
<dbReference type="Pfam" id="PF13505">
    <property type="entry name" value="OMP_b-brl"/>
    <property type="match status" value="1"/>
</dbReference>
<dbReference type="InterPro" id="IPR051692">
    <property type="entry name" value="OMP-like"/>
</dbReference>
<dbReference type="AlphaFoldDB" id="A0A6A8AFA1"/>
<comment type="similarity">
    <text evidence="5">Belongs to the Omp25/RopB family.</text>
</comment>
<dbReference type="EMBL" id="WIXI01000051">
    <property type="protein sequence ID" value="MQY50023.1"/>
    <property type="molecule type" value="Genomic_DNA"/>
</dbReference>
<evidence type="ECO:0000256" key="6">
    <source>
        <dbReference type="SAM" id="SignalP"/>
    </source>
</evidence>
<dbReference type="RefSeq" id="WP_153360275.1">
    <property type="nucleotide sequence ID" value="NZ_JAYKOO010000004.1"/>
</dbReference>
<dbReference type="Proteomes" id="UP000435138">
    <property type="component" value="Unassembled WGS sequence"/>
</dbReference>
<dbReference type="Gene3D" id="2.40.160.20">
    <property type="match status" value="1"/>
</dbReference>
<gene>
    <name evidence="8" type="ORF">GAO09_28750</name>
</gene>
<dbReference type="SUPFAM" id="SSF56925">
    <property type="entry name" value="OMPA-like"/>
    <property type="match status" value="1"/>
</dbReference>
<protein>
    <submittedName>
        <fullName evidence="8">Outer membrane beta-barrel protein</fullName>
    </submittedName>
</protein>
<evidence type="ECO:0000256" key="2">
    <source>
        <dbReference type="ARBA" id="ARBA00022729"/>
    </source>
</evidence>
<keyword evidence="4" id="KW-0998">Cell outer membrane</keyword>
<evidence type="ECO:0000256" key="1">
    <source>
        <dbReference type="ARBA" id="ARBA00004442"/>
    </source>
</evidence>
<dbReference type="PANTHER" id="PTHR34001">
    <property type="entry name" value="BLL7405 PROTEIN"/>
    <property type="match status" value="1"/>
</dbReference>
<accession>A0A6A8AFA1</accession>
<proteinExistence type="inferred from homology"/>
<reference evidence="8 9" key="1">
    <citation type="submission" date="2019-11" db="EMBL/GenBank/DDBJ databases">
        <title>Genome analysis of Rhizobacterium cereale a novel genus and species isolated from maize roots in North Spain.</title>
        <authorList>
            <person name="Menendez E."/>
            <person name="Flores-Felix J.D."/>
            <person name="Ramirez-Bahena M.-H."/>
            <person name="Igual J.M."/>
            <person name="Garcia-Fraile P."/>
            <person name="Peix A."/>
            <person name="Velazquez E."/>
        </authorList>
    </citation>
    <scope>NUCLEOTIDE SEQUENCE [LARGE SCALE GENOMIC DNA]</scope>
    <source>
        <strain evidence="8 9">RZME27</strain>
    </source>
</reference>
<dbReference type="GO" id="GO:0009279">
    <property type="term" value="C:cell outer membrane"/>
    <property type="evidence" value="ECO:0007669"/>
    <property type="project" value="UniProtKB-SubCell"/>
</dbReference>
<dbReference type="InterPro" id="IPR027385">
    <property type="entry name" value="Beta-barrel_OMP"/>
</dbReference>
<evidence type="ECO:0000256" key="3">
    <source>
        <dbReference type="ARBA" id="ARBA00023136"/>
    </source>
</evidence>
<evidence type="ECO:0000256" key="5">
    <source>
        <dbReference type="ARBA" id="ARBA00038306"/>
    </source>
</evidence>
<evidence type="ECO:0000313" key="9">
    <source>
        <dbReference type="Proteomes" id="UP000435138"/>
    </source>
</evidence>
<dbReference type="PANTHER" id="PTHR34001:SF3">
    <property type="entry name" value="BLL7405 PROTEIN"/>
    <property type="match status" value="1"/>
</dbReference>
<comment type="subcellular location">
    <subcellularLocation>
        <location evidence="1">Cell outer membrane</location>
    </subcellularLocation>
</comment>
<sequence length="214" mass="22210">MFKTIALASALVLSASVSAMAADAVYEVPAAPVAVDAPAFTWAGAYAGVQGGAGWLDGTFGLAGVGSATQDFDGGIVGGFVGYNWQFSNGFVAGIEGDLDYNFNEESALGTDIGTDWSGSVRGRVGYAFDRALVYGAAGWTATNGYVKNSALGIDENEVFNGWTVGAGVDFAVTDNMFLRGEYRYNDFGDKDIVPGLNVDLDQSVVKVGLGVKF</sequence>
<evidence type="ECO:0000313" key="8">
    <source>
        <dbReference type="EMBL" id="MQY50023.1"/>
    </source>
</evidence>
<organism evidence="8 9">
    <name type="scientific">Endobacterium cereale</name>
    <dbReference type="NCBI Taxonomy" id="2663029"/>
    <lineage>
        <taxon>Bacteria</taxon>
        <taxon>Pseudomonadati</taxon>
        <taxon>Pseudomonadota</taxon>
        <taxon>Alphaproteobacteria</taxon>
        <taxon>Hyphomicrobiales</taxon>
        <taxon>Rhizobiaceae</taxon>
        <taxon>Endobacterium</taxon>
    </lineage>
</organism>
<keyword evidence="2 6" id="KW-0732">Signal</keyword>
<feature type="domain" description="Outer membrane protein beta-barrel" evidence="7">
    <location>
        <begin position="11"/>
        <end position="214"/>
    </location>
</feature>
<keyword evidence="3" id="KW-0472">Membrane</keyword>
<keyword evidence="9" id="KW-1185">Reference proteome</keyword>
<feature type="signal peptide" evidence="6">
    <location>
        <begin position="1"/>
        <end position="21"/>
    </location>
</feature>
<name>A0A6A8AFA1_9HYPH</name>
<evidence type="ECO:0000259" key="7">
    <source>
        <dbReference type="Pfam" id="PF13505"/>
    </source>
</evidence>
<dbReference type="InterPro" id="IPR011250">
    <property type="entry name" value="OMP/PagP_B-barrel"/>
</dbReference>
<comment type="caution">
    <text evidence="8">The sequence shown here is derived from an EMBL/GenBank/DDBJ whole genome shotgun (WGS) entry which is preliminary data.</text>
</comment>